<gene>
    <name evidence="2" type="ORF">QJS10_CPA01g01087</name>
</gene>
<dbReference type="Proteomes" id="UP001180020">
    <property type="component" value="Unassembled WGS sequence"/>
</dbReference>
<feature type="compositionally biased region" description="Basic and acidic residues" evidence="1">
    <location>
        <begin position="333"/>
        <end position="367"/>
    </location>
</feature>
<proteinExistence type="predicted"/>
<dbReference type="AlphaFoldDB" id="A0AAV9FP85"/>
<organism evidence="2 3">
    <name type="scientific">Acorus calamus</name>
    <name type="common">Sweet flag</name>
    <dbReference type="NCBI Taxonomy" id="4465"/>
    <lineage>
        <taxon>Eukaryota</taxon>
        <taxon>Viridiplantae</taxon>
        <taxon>Streptophyta</taxon>
        <taxon>Embryophyta</taxon>
        <taxon>Tracheophyta</taxon>
        <taxon>Spermatophyta</taxon>
        <taxon>Magnoliopsida</taxon>
        <taxon>Liliopsida</taxon>
        <taxon>Acoraceae</taxon>
        <taxon>Acorus</taxon>
    </lineage>
</organism>
<feature type="compositionally biased region" description="Basic and acidic residues" evidence="1">
    <location>
        <begin position="379"/>
        <end position="392"/>
    </location>
</feature>
<evidence type="ECO:0000313" key="2">
    <source>
        <dbReference type="EMBL" id="KAK1327236.1"/>
    </source>
</evidence>
<feature type="region of interest" description="Disordered" evidence="1">
    <location>
        <begin position="301"/>
        <end position="408"/>
    </location>
</feature>
<dbReference type="EMBL" id="JAUJYO010000001">
    <property type="protein sequence ID" value="KAK1327236.1"/>
    <property type="molecule type" value="Genomic_DNA"/>
</dbReference>
<keyword evidence="3" id="KW-1185">Reference proteome</keyword>
<dbReference type="GO" id="GO:0008270">
    <property type="term" value="F:zinc ion binding"/>
    <property type="evidence" value="ECO:0007669"/>
    <property type="project" value="InterPro"/>
</dbReference>
<feature type="compositionally biased region" description="Polar residues" evidence="1">
    <location>
        <begin position="479"/>
        <end position="490"/>
    </location>
</feature>
<sequence>MARWVEREARKEGWWVRRKRGGRESGAAFPVDRRRHSENGGERGRMARRGVPNYHGSRCFRCLGAGYWRRECREPLICLRCRGTGNQASTCPKDRPRNPEVETTEAIQIQLGDNFNPCEEERALRCCVVATASGWSPTEEEVRRMVEDRWGTKHWSIDRTLGPGRYLLKVMCPRLRGHMARRGTILGWEGSLLLEAWSPKFGATPSETYRWEIRLGGLPLHWQSIECLRQLMFRFGKITDVGRKGVDRHGEAFAEFTLVAGMKRTWPPNMMAAYGREAFLIRIDAKSTDMASKRTWAELVRDQADTCSSSSSRAEGRGRRTQRRRKNSSRDSGSARREPGRDKDRTHRRYENSTERPIQSEHVEECNTQRGAQTSGPKIRSEIHRASPEKINRRSPPSDTSVTRPCDQARDNVVFQELETAEGDRGNHNGPDRGIHGPGLLGQGQNWFWIRRDGAGRDETRAITFGSVSPDIVRDSFTLSQPNMNLTSQGGDRGRVDERHEEEPMPEPVHNG</sequence>
<accession>A0AAV9FP85</accession>
<dbReference type="GO" id="GO:0003676">
    <property type="term" value="F:nucleic acid binding"/>
    <property type="evidence" value="ECO:0007669"/>
    <property type="project" value="InterPro"/>
</dbReference>
<reference evidence="2" key="1">
    <citation type="journal article" date="2023" name="Nat. Commun.">
        <title>Diploid and tetraploid genomes of Acorus and the evolution of monocots.</title>
        <authorList>
            <person name="Ma L."/>
            <person name="Liu K.W."/>
            <person name="Li Z."/>
            <person name="Hsiao Y.Y."/>
            <person name="Qi Y."/>
            <person name="Fu T."/>
            <person name="Tang G.D."/>
            <person name="Zhang D."/>
            <person name="Sun W.H."/>
            <person name="Liu D.K."/>
            <person name="Li Y."/>
            <person name="Chen G.Z."/>
            <person name="Liu X.D."/>
            <person name="Liao X.Y."/>
            <person name="Jiang Y.T."/>
            <person name="Yu X."/>
            <person name="Hao Y."/>
            <person name="Huang J."/>
            <person name="Zhao X.W."/>
            <person name="Ke S."/>
            <person name="Chen Y.Y."/>
            <person name="Wu W.L."/>
            <person name="Hsu J.L."/>
            <person name="Lin Y.F."/>
            <person name="Huang M.D."/>
            <person name="Li C.Y."/>
            <person name="Huang L."/>
            <person name="Wang Z.W."/>
            <person name="Zhao X."/>
            <person name="Zhong W.Y."/>
            <person name="Peng D.H."/>
            <person name="Ahmad S."/>
            <person name="Lan S."/>
            <person name="Zhang J.S."/>
            <person name="Tsai W.C."/>
            <person name="Van de Peer Y."/>
            <person name="Liu Z.J."/>
        </authorList>
    </citation>
    <scope>NUCLEOTIDE SEQUENCE</scope>
    <source>
        <strain evidence="2">CP</strain>
    </source>
</reference>
<reference evidence="2" key="2">
    <citation type="submission" date="2023-06" db="EMBL/GenBank/DDBJ databases">
        <authorList>
            <person name="Ma L."/>
            <person name="Liu K.-W."/>
            <person name="Li Z."/>
            <person name="Hsiao Y.-Y."/>
            <person name="Qi Y."/>
            <person name="Fu T."/>
            <person name="Tang G."/>
            <person name="Zhang D."/>
            <person name="Sun W.-H."/>
            <person name="Liu D.-K."/>
            <person name="Li Y."/>
            <person name="Chen G.-Z."/>
            <person name="Liu X.-D."/>
            <person name="Liao X.-Y."/>
            <person name="Jiang Y.-T."/>
            <person name="Yu X."/>
            <person name="Hao Y."/>
            <person name="Huang J."/>
            <person name="Zhao X.-W."/>
            <person name="Ke S."/>
            <person name="Chen Y.-Y."/>
            <person name="Wu W.-L."/>
            <person name="Hsu J.-L."/>
            <person name="Lin Y.-F."/>
            <person name="Huang M.-D."/>
            <person name="Li C.-Y."/>
            <person name="Huang L."/>
            <person name="Wang Z.-W."/>
            <person name="Zhao X."/>
            <person name="Zhong W.-Y."/>
            <person name="Peng D.-H."/>
            <person name="Ahmad S."/>
            <person name="Lan S."/>
            <person name="Zhang J.-S."/>
            <person name="Tsai W.-C."/>
            <person name="Van De Peer Y."/>
            <person name="Liu Z.-J."/>
        </authorList>
    </citation>
    <scope>NUCLEOTIDE SEQUENCE</scope>
    <source>
        <strain evidence="2">CP</strain>
        <tissue evidence="2">Leaves</tissue>
    </source>
</reference>
<evidence type="ECO:0000256" key="1">
    <source>
        <dbReference type="SAM" id="MobiDB-lite"/>
    </source>
</evidence>
<evidence type="ECO:0000313" key="3">
    <source>
        <dbReference type="Proteomes" id="UP001180020"/>
    </source>
</evidence>
<dbReference type="Gene3D" id="4.10.60.10">
    <property type="entry name" value="Zinc finger, CCHC-type"/>
    <property type="match status" value="1"/>
</dbReference>
<protein>
    <recommendedName>
        <fullName evidence="4">DUF4283 domain-containing protein</fullName>
    </recommendedName>
</protein>
<dbReference type="SUPFAM" id="SSF57756">
    <property type="entry name" value="Retrovirus zinc finger-like domains"/>
    <property type="match status" value="1"/>
</dbReference>
<evidence type="ECO:0008006" key="4">
    <source>
        <dbReference type="Google" id="ProtNLM"/>
    </source>
</evidence>
<comment type="caution">
    <text evidence="2">The sequence shown here is derived from an EMBL/GenBank/DDBJ whole genome shotgun (WGS) entry which is preliminary data.</text>
</comment>
<name>A0AAV9FP85_ACOCL</name>
<feature type="region of interest" description="Disordered" evidence="1">
    <location>
        <begin position="479"/>
        <end position="512"/>
    </location>
</feature>
<feature type="compositionally biased region" description="Basic and acidic residues" evidence="1">
    <location>
        <begin position="492"/>
        <end position="503"/>
    </location>
</feature>
<dbReference type="InterPro" id="IPR036875">
    <property type="entry name" value="Znf_CCHC_sf"/>
</dbReference>